<dbReference type="EC" id="5.2.1.8" evidence="5"/>
<dbReference type="EMBL" id="NIDF01000019">
    <property type="protein sequence ID" value="TYJ56828.1"/>
    <property type="molecule type" value="Genomic_DNA"/>
</dbReference>
<dbReference type="PROSITE" id="PS00170">
    <property type="entry name" value="CSA_PPIASE_1"/>
    <property type="match status" value="1"/>
</dbReference>
<dbReference type="PANTHER" id="PTHR45625:SF2">
    <property type="entry name" value="PEPTIDYL-PROLYL CIS-TRANS ISOMERASE-LIKE 3"/>
    <property type="match status" value="1"/>
</dbReference>
<evidence type="ECO:0000256" key="4">
    <source>
        <dbReference type="ARBA" id="ARBA00038286"/>
    </source>
</evidence>
<dbReference type="InterPro" id="IPR020892">
    <property type="entry name" value="Cyclophilin-type_PPIase_CS"/>
</dbReference>
<dbReference type="Pfam" id="PF00160">
    <property type="entry name" value="Pro_isomerase"/>
    <property type="match status" value="2"/>
</dbReference>
<dbReference type="InterPro" id="IPR029000">
    <property type="entry name" value="Cyclophilin-like_dom_sf"/>
</dbReference>
<reference evidence="7 8" key="1">
    <citation type="submission" date="2017-05" db="EMBL/GenBank/DDBJ databases">
        <title>The Genome Sequence of Tsuchiyaea wingfieldii DSM 27421.</title>
        <authorList>
            <person name="Cuomo C."/>
            <person name="Passer A."/>
            <person name="Billmyre B."/>
            <person name="Heitman J."/>
        </authorList>
    </citation>
    <scope>NUCLEOTIDE SEQUENCE [LARGE SCALE GENOMIC DNA]</scope>
    <source>
        <strain evidence="7 8">DSM 27421</strain>
    </source>
</reference>
<gene>
    <name evidence="7" type="ORF">B9479_002438</name>
</gene>
<dbReference type="PANTHER" id="PTHR45625">
    <property type="entry name" value="PEPTIDYL-PROLYL CIS-TRANS ISOMERASE-RELATED"/>
    <property type="match status" value="1"/>
</dbReference>
<dbReference type="SUPFAM" id="SSF50891">
    <property type="entry name" value="Cyclophilin-like"/>
    <property type="match status" value="1"/>
</dbReference>
<dbReference type="InterPro" id="IPR002130">
    <property type="entry name" value="Cyclophilin-type_PPIase_dom"/>
</dbReference>
<dbReference type="Gene3D" id="2.40.100.10">
    <property type="entry name" value="Cyclophilin-like"/>
    <property type="match status" value="2"/>
</dbReference>
<dbReference type="GO" id="GO:0071013">
    <property type="term" value="C:catalytic step 2 spliceosome"/>
    <property type="evidence" value="ECO:0007669"/>
    <property type="project" value="TreeGrafter"/>
</dbReference>
<dbReference type="InterPro" id="IPR024936">
    <property type="entry name" value="Cyclophilin-type_PPIase"/>
</dbReference>
<evidence type="ECO:0000256" key="2">
    <source>
        <dbReference type="ARBA" id="ARBA00023110"/>
    </source>
</evidence>
<evidence type="ECO:0000313" key="8">
    <source>
        <dbReference type="Proteomes" id="UP000322245"/>
    </source>
</evidence>
<evidence type="ECO:0000259" key="6">
    <source>
        <dbReference type="PROSITE" id="PS50072"/>
    </source>
</evidence>
<keyword evidence="3 5" id="KW-0413">Isomerase</keyword>
<dbReference type="GO" id="GO:0003755">
    <property type="term" value="F:peptidyl-prolyl cis-trans isomerase activity"/>
    <property type="evidence" value="ECO:0007669"/>
    <property type="project" value="UniProtKB-UniRule"/>
</dbReference>
<dbReference type="PROSITE" id="PS50072">
    <property type="entry name" value="CSA_PPIASE_2"/>
    <property type="match status" value="1"/>
</dbReference>
<dbReference type="PRINTS" id="PR00153">
    <property type="entry name" value="CSAPPISMRASE"/>
</dbReference>
<accession>A0A5D3B158</accession>
<dbReference type="PIRSF" id="PIRSF001467">
    <property type="entry name" value="Peptidylpro_ismrse"/>
    <property type="match status" value="1"/>
</dbReference>
<keyword evidence="8" id="KW-1185">Reference proteome</keyword>
<dbReference type="InterPro" id="IPR044666">
    <property type="entry name" value="Cyclophilin_A-like"/>
</dbReference>
<name>A0A5D3B158_9TREE</name>
<sequence>MSVTLHTNLGDIKIEVFCESVPRTAENFLALCASGSYDNTLFHRNIKSFMVQGGDPTGTGKGGMRPDTNKSQFFITYAKQSSLDGKYSIFGKVIDGLEVLDTMERTPVNPKNRPLKEIRLERVTVHANPIADQAK</sequence>
<feature type="domain" description="PPIase cyclophilin-type" evidence="6">
    <location>
        <begin position="6"/>
        <end position="125"/>
    </location>
</feature>
<keyword evidence="2 5" id="KW-0697">Rotamase</keyword>
<organism evidence="7 8">
    <name type="scientific">Cryptococcus floricola</name>
    <dbReference type="NCBI Taxonomy" id="2591691"/>
    <lineage>
        <taxon>Eukaryota</taxon>
        <taxon>Fungi</taxon>
        <taxon>Dikarya</taxon>
        <taxon>Basidiomycota</taxon>
        <taxon>Agaricomycotina</taxon>
        <taxon>Tremellomycetes</taxon>
        <taxon>Tremellales</taxon>
        <taxon>Cryptococcaceae</taxon>
        <taxon>Cryptococcus</taxon>
    </lineage>
</organism>
<evidence type="ECO:0000256" key="5">
    <source>
        <dbReference type="RuleBase" id="RU363019"/>
    </source>
</evidence>
<dbReference type="GO" id="GO:0006457">
    <property type="term" value="P:protein folding"/>
    <property type="evidence" value="ECO:0007669"/>
    <property type="project" value="InterPro"/>
</dbReference>
<evidence type="ECO:0000256" key="3">
    <source>
        <dbReference type="ARBA" id="ARBA00023235"/>
    </source>
</evidence>
<dbReference type="Proteomes" id="UP000322245">
    <property type="component" value="Unassembled WGS sequence"/>
</dbReference>
<comment type="function">
    <text evidence="5">PPIases accelerate the folding of proteins. It catalyzes the cis-trans isomerization of proline imidic peptide bonds in oligopeptides.</text>
</comment>
<proteinExistence type="inferred from homology"/>
<evidence type="ECO:0000256" key="1">
    <source>
        <dbReference type="ARBA" id="ARBA00000971"/>
    </source>
</evidence>
<protein>
    <recommendedName>
        <fullName evidence="5">Peptidyl-prolyl cis-trans isomerase</fullName>
        <shortName evidence="5">PPIase</shortName>
        <ecNumber evidence="5">5.2.1.8</ecNumber>
    </recommendedName>
</protein>
<dbReference type="AlphaFoldDB" id="A0A5D3B158"/>
<evidence type="ECO:0000313" key="7">
    <source>
        <dbReference type="EMBL" id="TYJ56828.1"/>
    </source>
</evidence>
<comment type="caution">
    <text evidence="7">The sequence shown here is derived from an EMBL/GenBank/DDBJ whole genome shotgun (WGS) entry which is preliminary data.</text>
</comment>
<comment type="similarity">
    <text evidence="4">Belongs to the cyclophilin-type PPIase family. PPIL3 subfamily.</text>
</comment>
<comment type="catalytic activity">
    <reaction evidence="1 5">
        <text>[protein]-peptidylproline (omega=180) = [protein]-peptidylproline (omega=0)</text>
        <dbReference type="Rhea" id="RHEA:16237"/>
        <dbReference type="Rhea" id="RHEA-COMP:10747"/>
        <dbReference type="Rhea" id="RHEA-COMP:10748"/>
        <dbReference type="ChEBI" id="CHEBI:83833"/>
        <dbReference type="ChEBI" id="CHEBI:83834"/>
        <dbReference type="EC" id="5.2.1.8"/>
    </reaction>
</comment>